<evidence type="ECO:0000313" key="10">
    <source>
        <dbReference type="Proteomes" id="UP001591681"/>
    </source>
</evidence>
<comment type="pathway">
    <text evidence="6">tRNA modification; N(7)-methylguanine-tRNA biosynthesis.</text>
</comment>
<dbReference type="InterPro" id="IPR001680">
    <property type="entry name" value="WD40_rpt"/>
</dbReference>
<dbReference type="SMART" id="SM00320">
    <property type="entry name" value="WD40"/>
    <property type="match status" value="3"/>
</dbReference>
<comment type="similarity">
    <text evidence="6">Belongs to the WD repeat TRM82 family.</text>
</comment>
<comment type="subcellular location">
    <subcellularLocation>
        <location evidence="1 6">Nucleus</location>
    </subcellularLocation>
</comment>
<dbReference type="GO" id="GO:0106004">
    <property type="term" value="P:tRNA (guanine-N7)-methylation"/>
    <property type="evidence" value="ECO:0007669"/>
    <property type="project" value="UniProtKB-UniRule"/>
</dbReference>
<dbReference type="InterPro" id="IPR028884">
    <property type="entry name" value="Trm82"/>
</dbReference>
<comment type="caution">
    <text evidence="9">The sequence shown here is derived from an EMBL/GenBank/DDBJ whole genome shotgun (WGS) entry which is preliminary data.</text>
</comment>
<evidence type="ECO:0000256" key="6">
    <source>
        <dbReference type="HAMAP-Rule" id="MF_03056"/>
    </source>
</evidence>
<dbReference type="PANTHER" id="PTHR16288:SF0">
    <property type="entry name" value="TRNA (GUANINE-N(7)-)-METHYLTRANSFERASE NON-CATALYTIC SUBUNIT WDR4"/>
    <property type="match status" value="1"/>
</dbReference>
<dbReference type="PROSITE" id="PS50082">
    <property type="entry name" value="WD_REPEATS_2"/>
    <property type="match status" value="1"/>
</dbReference>
<evidence type="ECO:0000256" key="3">
    <source>
        <dbReference type="ARBA" id="ARBA00022694"/>
    </source>
</evidence>
<dbReference type="HAMAP" id="MF_03056">
    <property type="entry name" value="TRM82"/>
    <property type="match status" value="1"/>
</dbReference>
<keyword evidence="10" id="KW-1185">Reference proteome</keyword>
<evidence type="ECO:0000256" key="5">
    <source>
        <dbReference type="ARBA" id="ARBA00023242"/>
    </source>
</evidence>
<dbReference type="EMBL" id="JBHFQA010000001">
    <property type="protein sequence ID" value="KAL2103151.1"/>
    <property type="molecule type" value="Genomic_DNA"/>
</dbReference>
<dbReference type="Pfam" id="PF00400">
    <property type="entry name" value="WD40"/>
    <property type="match status" value="1"/>
</dbReference>
<feature type="compositionally biased region" description="Basic and acidic residues" evidence="8">
    <location>
        <begin position="366"/>
        <end position="376"/>
    </location>
</feature>
<dbReference type="InterPro" id="IPR036322">
    <property type="entry name" value="WD40_repeat_dom_sf"/>
</dbReference>
<feature type="compositionally biased region" description="Polar residues" evidence="8">
    <location>
        <begin position="394"/>
        <end position="403"/>
    </location>
</feature>
<evidence type="ECO:0000256" key="7">
    <source>
        <dbReference type="PROSITE-ProRule" id="PRU00221"/>
    </source>
</evidence>
<dbReference type="InterPro" id="IPR015943">
    <property type="entry name" value="WD40/YVTN_repeat-like_dom_sf"/>
</dbReference>
<keyword evidence="4 6" id="KW-0677">Repeat</keyword>
<sequence>MCGEWLVTASGKSLTAVHTREDREPFVLDCSAVEQATKQTATADTSREESGEEGGTDAVLALAASASGSLLAVTDDRKRLLLLRTQPWTLLSCRCVVRRCTALAFSRDEESVWAADKSGDVYSFSTTHTHTHTPGELQLGHLSMLLALVVTADDRYVITADRDEKIRVSLKSAPHNIQAFCLAHTQFVSALFLPPCHPDRLFSGSGDGTLMLWEYSTGRRLQSLELTQIHQEPDTERVCVRRIASSADGRHVAVLCDGLPKLQLFEMRTASEATPTQSLPLPSSPRDTTFDPQDRLWVLLDDQHTPALLFTHTSQRWQQCDALQPDLKRVTEVLRIHSLPFPDAGLSVSQLYKVGFDNTATYRQRKEQRLQQKREPAATYPQSNGAKRPRHTQHTAPTSPGNP</sequence>
<accession>A0ABD1KVF8</accession>
<dbReference type="Gene3D" id="2.130.10.10">
    <property type="entry name" value="YVTN repeat-like/Quinoprotein amine dehydrogenase"/>
    <property type="match status" value="1"/>
</dbReference>
<proteinExistence type="inferred from homology"/>
<evidence type="ECO:0008006" key="11">
    <source>
        <dbReference type="Google" id="ProtNLM"/>
    </source>
</evidence>
<feature type="region of interest" description="Disordered" evidence="8">
    <location>
        <begin position="366"/>
        <end position="403"/>
    </location>
</feature>
<name>A0ABD1KVF8_9TELE</name>
<keyword evidence="2 6" id="KW-0853">WD repeat</keyword>
<keyword evidence="3 6" id="KW-0819">tRNA processing</keyword>
<evidence type="ECO:0000313" key="9">
    <source>
        <dbReference type="EMBL" id="KAL2103151.1"/>
    </source>
</evidence>
<organism evidence="9 10">
    <name type="scientific">Coilia grayii</name>
    <name type="common">Gray's grenadier anchovy</name>
    <dbReference type="NCBI Taxonomy" id="363190"/>
    <lineage>
        <taxon>Eukaryota</taxon>
        <taxon>Metazoa</taxon>
        <taxon>Chordata</taxon>
        <taxon>Craniata</taxon>
        <taxon>Vertebrata</taxon>
        <taxon>Euteleostomi</taxon>
        <taxon>Actinopterygii</taxon>
        <taxon>Neopterygii</taxon>
        <taxon>Teleostei</taxon>
        <taxon>Clupei</taxon>
        <taxon>Clupeiformes</taxon>
        <taxon>Clupeoidei</taxon>
        <taxon>Engraulidae</taxon>
        <taxon>Coilinae</taxon>
        <taxon>Coilia</taxon>
    </lineage>
</organism>
<evidence type="ECO:0000256" key="2">
    <source>
        <dbReference type="ARBA" id="ARBA00022574"/>
    </source>
</evidence>
<dbReference type="Proteomes" id="UP001591681">
    <property type="component" value="Unassembled WGS sequence"/>
</dbReference>
<keyword evidence="5 6" id="KW-0539">Nucleus</keyword>
<feature type="repeat" description="WD" evidence="7">
    <location>
        <begin position="181"/>
        <end position="223"/>
    </location>
</feature>
<gene>
    <name evidence="9" type="ORF">ACEWY4_000019</name>
</gene>
<evidence type="ECO:0000256" key="1">
    <source>
        <dbReference type="ARBA" id="ARBA00004123"/>
    </source>
</evidence>
<evidence type="ECO:0000256" key="8">
    <source>
        <dbReference type="SAM" id="MobiDB-lite"/>
    </source>
</evidence>
<dbReference type="AlphaFoldDB" id="A0ABD1KVF8"/>
<protein>
    <recommendedName>
        <fullName evidence="11">WD repeat-containing protein 4</fullName>
    </recommendedName>
</protein>
<dbReference type="GO" id="GO:0005634">
    <property type="term" value="C:nucleus"/>
    <property type="evidence" value="ECO:0007669"/>
    <property type="project" value="UniProtKB-SubCell"/>
</dbReference>
<dbReference type="SUPFAM" id="SSF50978">
    <property type="entry name" value="WD40 repeat-like"/>
    <property type="match status" value="1"/>
</dbReference>
<reference evidence="9 10" key="1">
    <citation type="submission" date="2024-09" db="EMBL/GenBank/DDBJ databases">
        <title>A chromosome-level genome assembly of Gray's grenadier anchovy, Coilia grayii.</title>
        <authorList>
            <person name="Fu Z."/>
        </authorList>
    </citation>
    <scope>NUCLEOTIDE SEQUENCE [LARGE SCALE GENOMIC DNA]</scope>
    <source>
        <strain evidence="9">G4</strain>
        <tissue evidence="9">Muscle</tissue>
    </source>
</reference>
<comment type="function">
    <text evidence="6">Required for the formation of N(7)-methylguanine at position 46 (m7G46) in tRNA. In the complex, it is required to stabilize and induce conformational changes of the catalytic subunit.</text>
</comment>
<dbReference type="PANTHER" id="PTHR16288">
    <property type="entry name" value="WD40 REPEAT PROTEIN 4"/>
    <property type="match status" value="1"/>
</dbReference>
<evidence type="ECO:0000256" key="4">
    <source>
        <dbReference type="ARBA" id="ARBA00022737"/>
    </source>
</evidence>